<dbReference type="AlphaFoldDB" id="A0A2P2J9G2"/>
<evidence type="ECO:0000313" key="2">
    <source>
        <dbReference type="EMBL" id="MBW90109.1"/>
    </source>
</evidence>
<dbReference type="PANTHER" id="PTHR35483:SF1">
    <property type="entry name" value="GLYCINE-RICH PROTEIN-RELATED"/>
    <property type="match status" value="1"/>
</dbReference>
<reference evidence="2" key="1">
    <citation type="submission" date="2018-02" db="EMBL/GenBank/DDBJ databases">
        <title>Rhizophora mucronata_Transcriptome.</title>
        <authorList>
            <person name="Meera S.P."/>
            <person name="Sreeshan A."/>
            <person name="Augustine A."/>
        </authorList>
    </citation>
    <scope>NUCLEOTIDE SEQUENCE</scope>
    <source>
        <tissue evidence="2">Leaf</tissue>
    </source>
</reference>
<protein>
    <submittedName>
        <fullName evidence="2">Uncharacterized protein LOC105628287</fullName>
    </submittedName>
</protein>
<feature type="compositionally biased region" description="Gly residues" evidence="1">
    <location>
        <begin position="131"/>
        <end position="141"/>
    </location>
</feature>
<organism evidence="2">
    <name type="scientific">Rhizophora mucronata</name>
    <name type="common">Asiatic mangrove</name>
    <dbReference type="NCBI Taxonomy" id="61149"/>
    <lineage>
        <taxon>Eukaryota</taxon>
        <taxon>Viridiplantae</taxon>
        <taxon>Streptophyta</taxon>
        <taxon>Embryophyta</taxon>
        <taxon>Tracheophyta</taxon>
        <taxon>Spermatophyta</taxon>
        <taxon>Magnoliopsida</taxon>
        <taxon>eudicotyledons</taxon>
        <taxon>Gunneridae</taxon>
        <taxon>Pentapetalae</taxon>
        <taxon>rosids</taxon>
        <taxon>fabids</taxon>
        <taxon>Malpighiales</taxon>
        <taxon>Rhizophoraceae</taxon>
        <taxon>Rhizophora</taxon>
    </lineage>
</organism>
<feature type="region of interest" description="Disordered" evidence="1">
    <location>
        <begin position="119"/>
        <end position="143"/>
    </location>
</feature>
<evidence type="ECO:0000256" key="1">
    <source>
        <dbReference type="SAM" id="MobiDB-lite"/>
    </source>
</evidence>
<dbReference type="PANTHER" id="PTHR35483">
    <property type="entry name" value="NUCLEUSENVELOPE PROTEIN"/>
    <property type="match status" value="1"/>
</dbReference>
<accession>A0A2P2J9G2</accession>
<sequence>MANCIQRNSCRSFLLASDIPQLRRQSVTPCVLRTFHNRVPTKALKLTTSALQCGSEMKCQEHRTSKSCQKMTAVCLLGSKDKSERDDEGSPWKSFQNAMGRFKGQSIEDVLRQQMAKQEFSDGGKGKIPPRGGGGGDGAGGSEDEGFAGIVDETVQVVLATLGFIFMYIYIITGEELTLLGRDYIKYLFGGTQSVRLKRAMLAWKRFCQKLTEKKEVDKMWLEKAIVNTPTLYDSPEKYKRILRSYLASSADQ</sequence>
<dbReference type="GO" id="GO:0009507">
    <property type="term" value="C:chloroplast"/>
    <property type="evidence" value="ECO:0007669"/>
    <property type="project" value="TreeGrafter"/>
</dbReference>
<proteinExistence type="predicted"/>
<dbReference type="EMBL" id="GGEC01009626">
    <property type="protein sequence ID" value="MBW90109.1"/>
    <property type="molecule type" value="Transcribed_RNA"/>
</dbReference>
<name>A0A2P2J9G2_RHIMU</name>